<evidence type="ECO:0000256" key="1">
    <source>
        <dbReference type="ARBA" id="ARBA00004429"/>
    </source>
</evidence>
<protein>
    <recommendedName>
        <fullName evidence="4">non-specific protein-tyrosine kinase</fullName>
        <ecNumber evidence="4">2.7.10.2</ecNumber>
    </recommendedName>
</protein>
<organism evidence="21 22">
    <name type="scientific">Sphingomonas aurantiaca</name>
    <dbReference type="NCBI Taxonomy" id="185949"/>
    <lineage>
        <taxon>Bacteria</taxon>
        <taxon>Pseudomonadati</taxon>
        <taxon>Pseudomonadota</taxon>
        <taxon>Alphaproteobacteria</taxon>
        <taxon>Sphingomonadales</taxon>
        <taxon>Sphingomonadaceae</taxon>
        <taxon>Sphingomonas</taxon>
    </lineage>
</organism>
<dbReference type="InterPro" id="IPR005702">
    <property type="entry name" value="Wzc-like_C"/>
</dbReference>
<evidence type="ECO:0000256" key="2">
    <source>
        <dbReference type="ARBA" id="ARBA00007316"/>
    </source>
</evidence>
<evidence type="ECO:0000313" key="22">
    <source>
        <dbReference type="Proteomes" id="UP000244189"/>
    </source>
</evidence>
<evidence type="ECO:0000256" key="5">
    <source>
        <dbReference type="ARBA" id="ARBA00022475"/>
    </source>
</evidence>
<evidence type="ECO:0000256" key="16">
    <source>
        <dbReference type="SAM" id="Coils"/>
    </source>
</evidence>
<dbReference type="EC" id="2.7.10.2" evidence="4"/>
<dbReference type="CDD" id="cd05387">
    <property type="entry name" value="BY-kinase"/>
    <property type="match status" value="1"/>
</dbReference>
<evidence type="ECO:0000256" key="14">
    <source>
        <dbReference type="ARBA" id="ARBA00023137"/>
    </source>
</evidence>
<keyword evidence="8 17" id="KW-0812">Transmembrane</keyword>
<keyword evidence="16" id="KW-0175">Coiled coil</keyword>
<evidence type="ECO:0000256" key="10">
    <source>
        <dbReference type="ARBA" id="ARBA00022777"/>
    </source>
</evidence>
<dbReference type="EMBL" id="QAOG01000003">
    <property type="protein sequence ID" value="PTQ60359.1"/>
    <property type="molecule type" value="Genomic_DNA"/>
</dbReference>
<comment type="subcellular location">
    <subcellularLocation>
        <location evidence="1">Cell inner membrane</location>
        <topology evidence="1">Multi-pass membrane protein</topology>
    </subcellularLocation>
</comment>
<evidence type="ECO:0000256" key="17">
    <source>
        <dbReference type="SAM" id="Phobius"/>
    </source>
</evidence>
<dbReference type="InterPro" id="IPR050445">
    <property type="entry name" value="Bact_polysacc_biosynth/exp"/>
</dbReference>
<comment type="similarity">
    <text evidence="2">Belongs to the CpsD/CapB family.</text>
</comment>
<keyword evidence="5" id="KW-1003">Cell membrane</keyword>
<evidence type="ECO:0000256" key="15">
    <source>
        <dbReference type="ARBA" id="ARBA00051245"/>
    </source>
</evidence>
<evidence type="ECO:0000313" key="21">
    <source>
        <dbReference type="EMBL" id="PTQ60359.1"/>
    </source>
</evidence>
<dbReference type="Pfam" id="PF02706">
    <property type="entry name" value="Wzz"/>
    <property type="match status" value="1"/>
</dbReference>
<evidence type="ECO:0000256" key="11">
    <source>
        <dbReference type="ARBA" id="ARBA00022840"/>
    </source>
</evidence>
<dbReference type="AlphaFoldDB" id="A0A2T5GM07"/>
<dbReference type="Pfam" id="PF13807">
    <property type="entry name" value="GNVR"/>
    <property type="match status" value="1"/>
</dbReference>
<evidence type="ECO:0000259" key="20">
    <source>
        <dbReference type="Pfam" id="PF13807"/>
    </source>
</evidence>
<dbReference type="InterPro" id="IPR025669">
    <property type="entry name" value="AAA_dom"/>
</dbReference>
<keyword evidence="14" id="KW-0829">Tyrosine-protein kinase</keyword>
<keyword evidence="9" id="KW-0547">Nucleotide-binding</keyword>
<reference evidence="21 22" key="1">
    <citation type="submission" date="2018-04" db="EMBL/GenBank/DDBJ databases">
        <title>Genomic Encyclopedia of Type Strains, Phase III (KMG-III): the genomes of soil and plant-associated and newly described type strains.</title>
        <authorList>
            <person name="Whitman W."/>
        </authorList>
    </citation>
    <scope>NUCLEOTIDE SEQUENCE [LARGE SCALE GENOMIC DNA]</scope>
    <source>
        <strain evidence="21 22">MA101b</strain>
    </source>
</reference>
<evidence type="ECO:0000256" key="9">
    <source>
        <dbReference type="ARBA" id="ARBA00022741"/>
    </source>
</evidence>
<dbReference type="InterPro" id="IPR032807">
    <property type="entry name" value="GNVR"/>
</dbReference>
<feature type="transmembrane region" description="Helical" evidence="17">
    <location>
        <begin position="430"/>
        <end position="450"/>
    </location>
</feature>
<dbReference type="RefSeq" id="WP_107957803.1">
    <property type="nucleotide sequence ID" value="NZ_QAOG01000003.1"/>
</dbReference>
<evidence type="ECO:0000256" key="13">
    <source>
        <dbReference type="ARBA" id="ARBA00023136"/>
    </source>
</evidence>
<dbReference type="Proteomes" id="UP000244189">
    <property type="component" value="Unassembled WGS sequence"/>
</dbReference>
<evidence type="ECO:0000256" key="8">
    <source>
        <dbReference type="ARBA" id="ARBA00022692"/>
    </source>
</evidence>
<feature type="domain" description="Tyrosine-protein kinase G-rich" evidence="20">
    <location>
        <begin position="376"/>
        <end position="449"/>
    </location>
</feature>
<keyword evidence="7" id="KW-0808">Transferase</keyword>
<feature type="transmembrane region" description="Helical" evidence="17">
    <location>
        <begin position="41"/>
        <end position="59"/>
    </location>
</feature>
<evidence type="ECO:0000256" key="3">
    <source>
        <dbReference type="ARBA" id="ARBA00008883"/>
    </source>
</evidence>
<dbReference type="GO" id="GO:0005886">
    <property type="term" value="C:plasma membrane"/>
    <property type="evidence" value="ECO:0007669"/>
    <property type="project" value="UniProtKB-SubCell"/>
</dbReference>
<dbReference type="GO" id="GO:0004713">
    <property type="term" value="F:protein tyrosine kinase activity"/>
    <property type="evidence" value="ECO:0007669"/>
    <property type="project" value="TreeGrafter"/>
</dbReference>
<dbReference type="SUPFAM" id="SSF52540">
    <property type="entry name" value="P-loop containing nucleoside triphosphate hydrolases"/>
    <property type="match status" value="1"/>
</dbReference>
<evidence type="ECO:0000259" key="18">
    <source>
        <dbReference type="Pfam" id="PF02706"/>
    </source>
</evidence>
<dbReference type="PANTHER" id="PTHR32309">
    <property type="entry name" value="TYROSINE-PROTEIN KINASE"/>
    <property type="match status" value="1"/>
</dbReference>
<keyword evidence="13 17" id="KW-0472">Membrane</keyword>
<dbReference type="PANTHER" id="PTHR32309:SF13">
    <property type="entry name" value="FERRIC ENTEROBACTIN TRANSPORT PROTEIN FEPE"/>
    <property type="match status" value="1"/>
</dbReference>
<name>A0A2T5GM07_9SPHN</name>
<comment type="catalytic activity">
    <reaction evidence="15">
        <text>L-tyrosyl-[protein] + ATP = O-phospho-L-tyrosyl-[protein] + ADP + H(+)</text>
        <dbReference type="Rhea" id="RHEA:10596"/>
        <dbReference type="Rhea" id="RHEA-COMP:10136"/>
        <dbReference type="Rhea" id="RHEA-COMP:20101"/>
        <dbReference type="ChEBI" id="CHEBI:15378"/>
        <dbReference type="ChEBI" id="CHEBI:30616"/>
        <dbReference type="ChEBI" id="CHEBI:46858"/>
        <dbReference type="ChEBI" id="CHEBI:61978"/>
        <dbReference type="ChEBI" id="CHEBI:456216"/>
        <dbReference type="EC" id="2.7.10.2"/>
    </reaction>
</comment>
<evidence type="ECO:0000256" key="4">
    <source>
        <dbReference type="ARBA" id="ARBA00011903"/>
    </source>
</evidence>
<feature type="coiled-coil region" evidence="16">
    <location>
        <begin position="207"/>
        <end position="263"/>
    </location>
</feature>
<keyword evidence="22" id="KW-1185">Reference proteome</keyword>
<sequence length="719" mass="76922">MDDFRSSQTAEPRSKGRLAATIGDPMDSIRHAFATVRHRKWLATGVFAIILALVLAYGFTRTKLYTASAGMVVNSRELNVSEKDKEVLPGLSTAETAVATEVEIMRSSAVALGTVRALNLVANPVFAASISKLPGADREAAATGLVIGGTKILRPGESSVVSIAYTAPDPMLAKAVADQIGHQYLAVKEKSRRAAVEQVGRGLGTELDNLRVQLEAADTEVARYRAQHDLFDSQGATFTQQELSLYKQQQAAAQAALADAQAKLSTARGQTRKGDTGGVGAVLQSPVIQQLRNQRALLATTYADLQGRYQPDHPDLIRTKDQVEALDRAIGAETSRQLANLNANAQIARDQVANAAGIVARTTGTLASDNTASVQLSQLQRKADGLRATYQALLERKNLISSQALVADEDARIFSPAALPQRPTSPNKPLILMIGLVLATIVAGAAVWIAEAFDRKLSSSADIERKLGLPHIANIPEIASIARPGEEGISPIDFPVERPLSLYAEQLRAVRLALVRKGRSGMTSVGITSARPSEGKTTLAISLARTSAMAGSRTLLVDADLRRASVSRVMGLPPHAGMVQVLRRTATLDEALIHDPVSGMYVLPAGDTTENRQDLFAASNIGALLAEAEKRFDLVIFDAAPALAVTDARLLLRQVDEVLMALRWNDTPSQSAAATLKRMRALDIEPLGVIATRVDMRQLAVFGHGDVDRDHADYGAYYA</sequence>
<feature type="domain" description="Polysaccharide chain length determinant N-terminal" evidence="18">
    <location>
        <begin position="33"/>
        <end position="113"/>
    </location>
</feature>
<keyword evidence="11" id="KW-0067">ATP-binding</keyword>
<comment type="caution">
    <text evidence="21">The sequence shown here is derived from an EMBL/GenBank/DDBJ whole genome shotgun (WGS) entry which is preliminary data.</text>
</comment>
<accession>A0A2T5GM07</accession>
<evidence type="ECO:0000256" key="6">
    <source>
        <dbReference type="ARBA" id="ARBA00022519"/>
    </source>
</evidence>
<feature type="domain" description="AAA" evidence="19">
    <location>
        <begin position="535"/>
        <end position="665"/>
    </location>
</feature>
<keyword evidence="10" id="KW-0418">Kinase</keyword>
<dbReference type="InterPro" id="IPR027417">
    <property type="entry name" value="P-loop_NTPase"/>
</dbReference>
<evidence type="ECO:0000256" key="12">
    <source>
        <dbReference type="ARBA" id="ARBA00022989"/>
    </source>
</evidence>
<evidence type="ECO:0000256" key="7">
    <source>
        <dbReference type="ARBA" id="ARBA00022679"/>
    </source>
</evidence>
<dbReference type="Pfam" id="PF13614">
    <property type="entry name" value="AAA_31"/>
    <property type="match status" value="1"/>
</dbReference>
<evidence type="ECO:0000259" key="19">
    <source>
        <dbReference type="Pfam" id="PF13614"/>
    </source>
</evidence>
<keyword evidence="6" id="KW-0997">Cell inner membrane</keyword>
<gene>
    <name evidence="21" type="ORF">C8J26_2071</name>
</gene>
<dbReference type="Gene3D" id="3.40.50.300">
    <property type="entry name" value="P-loop containing nucleotide triphosphate hydrolases"/>
    <property type="match status" value="1"/>
</dbReference>
<proteinExistence type="inferred from homology"/>
<keyword evidence="12 17" id="KW-1133">Transmembrane helix</keyword>
<dbReference type="InterPro" id="IPR003856">
    <property type="entry name" value="LPS_length_determ_N"/>
</dbReference>
<comment type="similarity">
    <text evidence="3">Belongs to the etk/wzc family.</text>
</comment>